<dbReference type="GO" id="GO:0008270">
    <property type="term" value="F:zinc ion binding"/>
    <property type="evidence" value="ECO:0007669"/>
    <property type="project" value="UniProtKB-KW"/>
</dbReference>
<dbReference type="SMART" id="SM00356">
    <property type="entry name" value="ZnF_C3H1"/>
    <property type="match status" value="2"/>
</dbReference>
<keyword evidence="8" id="KW-1185">Reference proteome</keyword>
<feature type="compositionally biased region" description="Polar residues" evidence="5">
    <location>
        <begin position="183"/>
        <end position="192"/>
    </location>
</feature>
<evidence type="ECO:0000259" key="6">
    <source>
        <dbReference type="PROSITE" id="PS50103"/>
    </source>
</evidence>
<feature type="compositionally biased region" description="Basic and acidic residues" evidence="5">
    <location>
        <begin position="500"/>
        <end position="512"/>
    </location>
</feature>
<dbReference type="InterPro" id="IPR036855">
    <property type="entry name" value="Znf_CCCH_sf"/>
</dbReference>
<feature type="zinc finger region" description="C3H1-type" evidence="4">
    <location>
        <begin position="80"/>
        <end position="107"/>
    </location>
</feature>
<dbReference type="EMBL" id="JBJQOH010000007">
    <property type="protein sequence ID" value="KAL3677665.1"/>
    <property type="molecule type" value="Genomic_DNA"/>
</dbReference>
<evidence type="ECO:0000256" key="5">
    <source>
        <dbReference type="SAM" id="MobiDB-lite"/>
    </source>
</evidence>
<dbReference type="AlphaFoldDB" id="A0ABD3GI10"/>
<gene>
    <name evidence="7" type="ORF">R1sor_020621</name>
</gene>
<protein>
    <recommendedName>
        <fullName evidence="6">C3H1-type domain-containing protein</fullName>
    </recommendedName>
</protein>
<feature type="compositionally biased region" description="Low complexity" evidence="5">
    <location>
        <begin position="588"/>
        <end position="599"/>
    </location>
</feature>
<feature type="compositionally biased region" description="Basic and acidic residues" evidence="5">
    <location>
        <begin position="735"/>
        <end position="748"/>
    </location>
</feature>
<dbReference type="PROSITE" id="PS50103">
    <property type="entry name" value="ZF_C3H1"/>
    <property type="match status" value="2"/>
</dbReference>
<feature type="region of interest" description="Disordered" evidence="5">
    <location>
        <begin position="157"/>
        <end position="282"/>
    </location>
</feature>
<dbReference type="Gene3D" id="4.10.1000.10">
    <property type="entry name" value="Zinc finger, CCCH-type"/>
    <property type="match status" value="1"/>
</dbReference>
<dbReference type="PANTHER" id="PTHR15725:SF14">
    <property type="entry name" value="ZINC FINGER CCCH DOMAIN-CONTAINING PROTEIN 11A"/>
    <property type="match status" value="1"/>
</dbReference>
<feature type="zinc finger region" description="C3H1-type" evidence="4">
    <location>
        <begin position="36"/>
        <end position="62"/>
    </location>
</feature>
<feature type="compositionally biased region" description="Acidic residues" evidence="5">
    <location>
        <begin position="692"/>
        <end position="706"/>
    </location>
</feature>
<dbReference type="InterPro" id="IPR000571">
    <property type="entry name" value="Znf_CCCH"/>
</dbReference>
<accession>A0ABD3GI10</accession>
<dbReference type="Proteomes" id="UP001633002">
    <property type="component" value="Unassembled WGS sequence"/>
</dbReference>
<feature type="region of interest" description="Disordered" evidence="5">
    <location>
        <begin position="364"/>
        <end position="402"/>
    </location>
</feature>
<evidence type="ECO:0000313" key="7">
    <source>
        <dbReference type="EMBL" id="KAL3677665.1"/>
    </source>
</evidence>
<feature type="compositionally biased region" description="Basic and acidic residues" evidence="5">
    <location>
        <begin position="635"/>
        <end position="658"/>
    </location>
</feature>
<evidence type="ECO:0000256" key="2">
    <source>
        <dbReference type="ARBA" id="ARBA00022771"/>
    </source>
</evidence>
<feature type="compositionally biased region" description="Basic and acidic residues" evidence="5">
    <location>
        <begin position="707"/>
        <end position="723"/>
    </location>
</feature>
<evidence type="ECO:0000256" key="3">
    <source>
        <dbReference type="ARBA" id="ARBA00022833"/>
    </source>
</evidence>
<dbReference type="PANTHER" id="PTHR15725">
    <property type="entry name" value="ZN-FINGER, C-X8-C-X5-C-X3-H TYPE-CONTAINING"/>
    <property type="match status" value="1"/>
</dbReference>
<feature type="compositionally biased region" description="Low complexity" evidence="5">
    <location>
        <begin position="663"/>
        <end position="678"/>
    </location>
</feature>
<sequence>MQDPFVYVCSGIESYASISDRLQGNDCEFRHSESARVNPRDCRYWLAGSCLNWSCPFRHPPLEGRPVVAPNAPAVSGGENRSRTPCFYFAQGFCSRGEACHFLHGTPSAGSKSAVAQLPVKVLATNGNESTEKNSLPGANGVASKPHIEVKLETQAAKEPKHVQAGGVQASPRKEVRNHPSAAINQNGASTKGRTDGSAPIAGHGSGARLRIRQVQHGDERMQNGVESDEWWEESSPGFDVLVDDGPEQSRYHDDPEFQSAGEAGTEPGKGGAGNRGRGRSMRMGDEMEQYDYDYPHSYEHAKYEGGASYERGGYEYGAREQQGGYVPAVPYERLGHQRGGGYPERGGAEDMLVRERLGLPIGIEGRSGGMTDPRSRIGSIKRRRPDGGQQLPQENHPRRQRTDMTMDEYQQHHMLQEDPQKQHELQLRHQLFMQHRIRNPNSNDNGGRRLHEKGAIELPGVARRALQDIGADAIPVSERVPIRPGLKGRPAVDHLRSGIREGELGRKDPHGDPGLVDLDGNWKTETEVRRDPSTFAGPKTLAQIKAEKAKTQVDDPSRLKDTSNGSKTPAQVVVPSKGAVGRIQHQTSLSSAADATSSEVSSAEERKIKLDKVVPNEPKKPAAFEGPKSLSAILREKRKIEPEMDAKQEAARSDHLQRISPSGNTVATATGVATSSAEESKRDEVNGEVGPDPDVEDGELLSDEDAVLKNRNEAVDQGRENYAEGPEDQLEGTSPRDRQWQQEEAPHSVDGVGEEDTIEEYDDVQDYEGGRESDAEHVEGEGYGGLDDEEEDDFAKKLGNFFS</sequence>
<dbReference type="Gene3D" id="1.20.120.1350">
    <property type="entry name" value="Pneumovirus matrix protein 2 (M2), zinc-binding domain"/>
    <property type="match status" value="1"/>
</dbReference>
<proteinExistence type="predicted"/>
<feature type="compositionally biased region" description="Acidic residues" evidence="5">
    <location>
        <begin position="753"/>
        <end position="767"/>
    </location>
</feature>
<feature type="compositionally biased region" description="Basic and acidic residues" evidence="5">
    <location>
        <begin position="604"/>
        <end position="623"/>
    </location>
</feature>
<feature type="region of interest" description="Disordered" evidence="5">
    <location>
        <begin position="500"/>
        <end position="521"/>
    </location>
</feature>
<feature type="region of interest" description="Disordered" evidence="5">
    <location>
        <begin position="546"/>
        <end position="804"/>
    </location>
</feature>
<feature type="compositionally biased region" description="Basic and acidic residues" evidence="5">
    <location>
        <begin position="546"/>
        <end position="562"/>
    </location>
</feature>
<dbReference type="Pfam" id="PF00642">
    <property type="entry name" value="zf-CCCH"/>
    <property type="match status" value="1"/>
</dbReference>
<feature type="domain" description="C3H1-type" evidence="6">
    <location>
        <begin position="80"/>
        <end position="107"/>
    </location>
</feature>
<feature type="domain" description="C3H1-type" evidence="6">
    <location>
        <begin position="36"/>
        <end position="62"/>
    </location>
</feature>
<keyword evidence="1 4" id="KW-0479">Metal-binding</keyword>
<dbReference type="SUPFAM" id="SSF90229">
    <property type="entry name" value="CCCH zinc finger"/>
    <property type="match status" value="1"/>
</dbReference>
<feature type="compositionally biased region" description="Basic and acidic residues" evidence="5">
    <location>
        <begin position="769"/>
        <end position="781"/>
    </location>
</feature>
<organism evidence="7 8">
    <name type="scientific">Riccia sorocarpa</name>
    <dbReference type="NCBI Taxonomy" id="122646"/>
    <lineage>
        <taxon>Eukaryota</taxon>
        <taxon>Viridiplantae</taxon>
        <taxon>Streptophyta</taxon>
        <taxon>Embryophyta</taxon>
        <taxon>Marchantiophyta</taxon>
        <taxon>Marchantiopsida</taxon>
        <taxon>Marchantiidae</taxon>
        <taxon>Marchantiales</taxon>
        <taxon>Ricciaceae</taxon>
        <taxon>Riccia</taxon>
    </lineage>
</organism>
<evidence type="ECO:0000256" key="4">
    <source>
        <dbReference type="PROSITE-ProRule" id="PRU00723"/>
    </source>
</evidence>
<keyword evidence="2 4" id="KW-0863">Zinc-finger</keyword>
<keyword evidence="3 4" id="KW-0862">Zinc</keyword>
<evidence type="ECO:0000313" key="8">
    <source>
        <dbReference type="Proteomes" id="UP001633002"/>
    </source>
</evidence>
<name>A0ABD3GI10_9MARC</name>
<evidence type="ECO:0000256" key="1">
    <source>
        <dbReference type="ARBA" id="ARBA00022723"/>
    </source>
</evidence>
<comment type="caution">
    <text evidence="7">The sequence shown here is derived from an EMBL/GenBank/DDBJ whole genome shotgun (WGS) entry which is preliminary data.</text>
</comment>
<reference evidence="7 8" key="1">
    <citation type="submission" date="2024-09" db="EMBL/GenBank/DDBJ databases">
        <title>Chromosome-scale assembly of Riccia sorocarpa.</title>
        <authorList>
            <person name="Paukszto L."/>
        </authorList>
    </citation>
    <scope>NUCLEOTIDE SEQUENCE [LARGE SCALE GENOMIC DNA]</scope>
    <source>
        <strain evidence="7">LP-2024</strain>
        <tissue evidence="7">Aerial parts of the thallus</tissue>
    </source>
</reference>